<gene>
    <name evidence="10" type="ORF">ABMA28_010822</name>
</gene>
<dbReference type="GO" id="GO:0008270">
    <property type="term" value="F:zinc ion binding"/>
    <property type="evidence" value="ECO:0007669"/>
    <property type="project" value="UniProtKB-KW"/>
</dbReference>
<evidence type="ECO:0000313" key="11">
    <source>
        <dbReference type="Proteomes" id="UP001549921"/>
    </source>
</evidence>
<comment type="caution">
    <text evidence="10">The sequence shown here is derived from an EMBL/GenBank/DDBJ whole genome shotgun (WGS) entry which is preliminary data.</text>
</comment>
<dbReference type="PROSITE" id="PS50157">
    <property type="entry name" value="ZINC_FINGER_C2H2_2"/>
    <property type="match status" value="10"/>
</dbReference>
<feature type="domain" description="C2H2-type" evidence="9">
    <location>
        <begin position="430"/>
        <end position="460"/>
    </location>
</feature>
<keyword evidence="4 8" id="KW-0863">Zinc-finger</keyword>
<evidence type="ECO:0000259" key="9">
    <source>
        <dbReference type="PROSITE" id="PS50157"/>
    </source>
</evidence>
<evidence type="ECO:0000313" key="10">
    <source>
        <dbReference type="EMBL" id="KAL0809977.1"/>
    </source>
</evidence>
<dbReference type="PANTHER" id="PTHR16515:SF49">
    <property type="entry name" value="GASTRULA ZINC FINGER PROTEIN XLCGF49.1-LIKE-RELATED"/>
    <property type="match status" value="1"/>
</dbReference>
<dbReference type="Pfam" id="PF00096">
    <property type="entry name" value="zf-C2H2"/>
    <property type="match status" value="5"/>
</dbReference>
<dbReference type="Proteomes" id="UP001549921">
    <property type="component" value="Unassembled WGS sequence"/>
</dbReference>
<feature type="domain" description="C2H2-type" evidence="9">
    <location>
        <begin position="281"/>
        <end position="308"/>
    </location>
</feature>
<dbReference type="InterPro" id="IPR022755">
    <property type="entry name" value="Znf_C2H2_jaz"/>
</dbReference>
<accession>A0ABD0S7G8</accession>
<dbReference type="AlphaFoldDB" id="A0ABD0S7G8"/>
<dbReference type="InterPro" id="IPR050331">
    <property type="entry name" value="Zinc_finger"/>
</dbReference>
<dbReference type="FunFam" id="3.30.160.60:FF:000446">
    <property type="entry name" value="Zinc finger protein"/>
    <property type="match status" value="1"/>
</dbReference>
<evidence type="ECO:0000256" key="3">
    <source>
        <dbReference type="ARBA" id="ARBA00022737"/>
    </source>
</evidence>
<feature type="domain" description="C2H2-type" evidence="9">
    <location>
        <begin position="402"/>
        <end position="429"/>
    </location>
</feature>
<evidence type="ECO:0000256" key="1">
    <source>
        <dbReference type="ARBA" id="ARBA00004123"/>
    </source>
</evidence>
<sequence>MEEREESVKFRCCLGCLSRSDECLVQTHRVQNEGLKSMFQTDSLLLCVLCQRVAQRAEIFIQNVQSNQTLLENFHNFQQIIDPTFQKVRSETQPLLNLSHCLLSNIQLNGMETENEDEMFSVLNSHGRTKKVQIKVEMKEEENLPLDHLEGEFVDDDEFQAPFQEVKEEDFPLGALKMEIVSDDGGLNFIRKPSKRKVKEKTVKRKISIENNAKKVERKKEYKAITIYISKKECLAERTEMLKDPKYLNCVFKCVDCIKGFTFKASYDKHMEKHNESNGEYECDICKQRLPSEEKLNSHKRYHQVRYKCTECGLVRICQRTVVDHYTAVHCQEPCLFNCPHCSKVFNRQGPLRKHIWYAHSLKPRATCAYCGKTYVNKDGLKAHLMIQHPKEVSAVEASKRYVCQECGKPFKSPSHLAKHAMKHSPSRDYYCVECDKSFKSDAILQHHLKTASPHINYAELPLSCQHCDKRFSIRRDLNRHMNRIHLNIKPFQCDRCDKAYVNGWSLTEHKRLVHEGYKRPMKFPCKLCDKVFDRNSILKSHIRTHTGERPYQCSECPASFSQASIRATHKKLIHLKLTRDGRPKVNIK</sequence>
<dbReference type="GO" id="GO:0003677">
    <property type="term" value="F:DNA binding"/>
    <property type="evidence" value="ECO:0007669"/>
    <property type="project" value="UniProtKB-KW"/>
</dbReference>
<evidence type="ECO:0000256" key="6">
    <source>
        <dbReference type="ARBA" id="ARBA00023125"/>
    </source>
</evidence>
<dbReference type="SUPFAM" id="SSF57667">
    <property type="entry name" value="beta-beta-alpha zinc fingers"/>
    <property type="match status" value="4"/>
</dbReference>
<dbReference type="Pfam" id="PF12171">
    <property type="entry name" value="zf-C2H2_jaz"/>
    <property type="match status" value="1"/>
</dbReference>
<evidence type="ECO:0000256" key="2">
    <source>
        <dbReference type="ARBA" id="ARBA00022723"/>
    </source>
</evidence>
<dbReference type="GO" id="GO:0010468">
    <property type="term" value="P:regulation of gene expression"/>
    <property type="evidence" value="ECO:0007669"/>
    <property type="project" value="UniProtKB-ARBA"/>
</dbReference>
<dbReference type="PANTHER" id="PTHR16515">
    <property type="entry name" value="PR DOMAIN ZINC FINGER PROTEIN"/>
    <property type="match status" value="1"/>
</dbReference>
<dbReference type="EMBL" id="JBEDNZ010000027">
    <property type="protein sequence ID" value="KAL0809977.1"/>
    <property type="molecule type" value="Genomic_DNA"/>
</dbReference>
<dbReference type="Pfam" id="PF13912">
    <property type="entry name" value="zf-C2H2_6"/>
    <property type="match status" value="1"/>
</dbReference>
<evidence type="ECO:0000256" key="8">
    <source>
        <dbReference type="PROSITE-ProRule" id="PRU00042"/>
    </source>
</evidence>
<keyword evidence="6" id="KW-0238">DNA-binding</keyword>
<dbReference type="SMART" id="SM00355">
    <property type="entry name" value="ZnF_C2H2"/>
    <property type="match status" value="11"/>
</dbReference>
<keyword evidence="2" id="KW-0479">Metal-binding</keyword>
<feature type="domain" description="C2H2-type" evidence="9">
    <location>
        <begin position="252"/>
        <end position="279"/>
    </location>
</feature>
<comment type="subcellular location">
    <subcellularLocation>
        <location evidence="1">Nucleus</location>
    </subcellularLocation>
</comment>
<evidence type="ECO:0000256" key="4">
    <source>
        <dbReference type="ARBA" id="ARBA00022771"/>
    </source>
</evidence>
<keyword evidence="5" id="KW-0862">Zinc</keyword>
<evidence type="ECO:0000256" key="7">
    <source>
        <dbReference type="ARBA" id="ARBA00023242"/>
    </source>
</evidence>
<feature type="domain" description="C2H2-type" evidence="9">
    <location>
        <begin position="492"/>
        <end position="520"/>
    </location>
</feature>
<keyword evidence="3" id="KW-0677">Repeat</keyword>
<name>A0ABD0S7G8_LOXSC</name>
<dbReference type="InterPro" id="IPR036236">
    <property type="entry name" value="Znf_C2H2_sf"/>
</dbReference>
<dbReference type="Gene3D" id="3.30.160.60">
    <property type="entry name" value="Classic Zinc Finger"/>
    <property type="match status" value="7"/>
</dbReference>
<dbReference type="GO" id="GO:0005634">
    <property type="term" value="C:nucleus"/>
    <property type="evidence" value="ECO:0007669"/>
    <property type="project" value="UniProtKB-SubCell"/>
</dbReference>
<feature type="domain" description="C2H2-type" evidence="9">
    <location>
        <begin position="337"/>
        <end position="365"/>
    </location>
</feature>
<dbReference type="PROSITE" id="PS00028">
    <property type="entry name" value="ZINC_FINGER_C2H2_1"/>
    <property type="match status" value="8"/>
</dbReference>
<feature type="domain" description="C2H2-type" evidence="9">
    <location>
        <begin position="463"/>
        <end position="491"/>
    </location>
</feature>
<keyword evidence="7" id="KW-0539">Nucleus</keyword>
<reference evidence="10 11" key="1">
    <citation type="submission" date="2024-06" db="EMBL/GenBank/DDBJ databases">
        <title>A chromosome-level genome assembly of beet webworm, Loxostege sticticalis.</title>
        <authorList>
            <person name="Zhang Y."/>
        </authorList>
    </citation>
    <scope>NUCLEOTIDE SEQUENCE [LARGE SCALE GENOMIC DNA]</scope>
    <source>
        <strain evidence="10">AQ028</strain>
        <tissue evidence="10">Male pupae</tissue>
    </source>
</reference>
<dbReference type="InterPro" id="IPR013087">
    <property type="entry name" value="Znf_C2H2_type"/>
</dbReference>
<organism evidence="10 11">
    <name type="scientific">Loxostege sticticalis</name>
    <name type="common">Beet webworm moth</name>
    <dbReference type="NCBI Taxonomy" id="481309"/>
    <lineage>
        <taxon>Eukaryota</taxon>
        <taxon>Metazoa</taxon>
        <taxon>Ecdysozoa</taxon>
        <taxon>Arthropoda</taxon>
        <taxon>Hexapoda</taxon>
        <taxon>Insecta</taxon>
        <taxon>Pterygota</taxon>
        <taxon>Neoptera</taxon>
        <taxon>Endopterygota</taxon>
        <taxon>Lepidoptera</taxon>
        <taxon>Glossata</taxon>
        <taxon>Ditrysia</taxon>
        <taxon>Pyraloidea</taxon>
        <taxon>Crambidae</taxon>
        <taxon>Pyraustinae</taxon>
        <taxon>Loxostege</taxon>
    </lineage>
</organism>
<protein>
    <recommendedName>
        <fullName evidence="9">C2H2-type domain-containing protein</fullName>
    </recommendedName>
</protein>
<feature type="domain" description="C2H2-type" evidence="9">
    <location>
        <begin position="366"/>
        <end position="394"/>
    </location>
</feature>
<proteinExistence type="predicted"/>
<evidence type="ECO:0000256" key="5">
    <source>
        <dbReference type="ARBA" id="ARBA00022833"/>
    </source>
</evidence>
<feature type="domain" description="C2H2-type" evidence="9">
    <location>
        <begin position="524"/>
        <end position="551"/>
    </location>
</feature>
<feature type="domain" description="C2H2-type" evidence="9">
    <location>
        <begin position="552"/>
        <end position="575"/>
    </location>
</feature>
<dbReference type="FunFam" id="3.30.160.60:FF:000744">
    <property type="entry name" value="zinc finger E-box-binding homeobox 1"/>
    <property type="match status" value="1"/>
</dbReference>